<dbReference type="GO" id="GO:0004089">
    <property type="term" value="F:carbonate dehydratase activity"/>
    <property type="evidence" value="ECO:0007669"/>
    <property type="project" value="UniProtKB-EC"/>
</dbReference>
<dbReference type="Gene3D" id="3.10.200.10">
    <property type="entry name" value="Alpha carbonic anhydrase"/>
    <property type="match status" value="1"/>
</dbReference>
<keyword evidence="5" id="KW-0456">Lyase</keyword>
<dbReference type="OrthoDB" id="5327615at2"/>
<evidence type="ECO:0000256" key="7">
    <source>
        <dbReference type="SAM" id="SignalP"/>
    </source>
</evidence>
<evidence type="ECO:0000256" key="6">
    <source>
        <dbReference type="ARBA" id="ARBA00048348"/>
    </source>
</evidence>
<keyword evidence="7" id="KW-0732">Signal</keyword>
<keyword evidence="10" id="KW-1185">Reference proteome</keyword>
<dbReference type="PROSITE" id="PS51144">
    <property type="entry name" value="ALPHA_CA_2"/>
    <property type="match status" value="1"/>
</dbReference>
<keyword evidence="4" id="KW-0862">Zinc</keyword>
<evidence type="ECO:0000313" key="10">
    <source>
        <dbReference type="Proteomes" id="UP000199623"/>
    </source>
</evidence>
<dbReference type="SUPFAM" id="SSF51069">
    <property type="entry name" value="Carbonic anhydrase"/>
    <property type="match status" value="1"/>
</dbReference>
<evidence type="ECO:0000259" key="8">
    <source>
        <dbReference type="PROSITE" id="PS51144"/>
    </source>
</evidence>
<comment type="similarity">
    <text evidence="1">Belongs to the alpha-carbonic anhydrase family.</text>
</comment>
<name>A0A1G7P5S4_9PSEU</name>
<dbReference type="STRING" id="200378.SAMN05216553_103422"/>
<dbReference type="InterPro" id="IPR041891">
    <property type="entry name" value="Alpha_CA_prokaryot-like"/>
</dbReference>
<organism evidence="9 10">
    <name type="scientific">Lentzea fradiae</name>
    <dbReference type="NCBI Taxonomy" id="200378"/>
    <lineage>
        <taxon>Bacteria</taxon>
        <taxon>Bacillati</taxon>
        <taxon>Actinomycetota</taxon>
        <taxon>Actinomycetes</taxon>
        <taxon>Pseudonocardiales</taxon>
        <taxon>Pseudonocardiaceae</taxon>
        <taxon>Lentzea</taxon>
    </lineage>
</organism>
<dbReference type="RefSeq" id="WP_090047599.1">
    <property type="nucleotide sequence ID" value="NZ_FNCC01000003.1"/>
</dbReference>
<feature type="signal peptide" evidence="7">
    <location>
        <begin position="1"/>
        <end position="28"/>
    </location>
</feature>
<dbReference type="AlphaFoldDB" id="A0A1G7P5S4"/>
<dbReference type="GO" id="GO:0008270">
    <property type="term" value="F:zinc ion binding"/>
    <property type="evidence" value="ECO:0007669"/>
    <property type="project" value="InterPro"/>
</dbReference>
<accession>A0A1G7P5S4</accession>
<gene>
    <name evidence="9" type="ORF">SAMN05216553_103422</name>
</gene>
<dbReference type="CDD" id="cd03124">
    <property type="entry name" value="alpha_CA_prokaryotic_like"/>
    <property type="match status" value="1"/>
</dbReference>
<protein>
    <recommendedName>
        <fullName evidence="2">carbonic anhydrase</fullName>
        <ecNumber evidence="2">4.2.1.1</ecNumber>
    </recommendedName>
</protein>
<evidence type="ECO:0000256" key="2">
    <source>
        <dbReference type="ARBA" id="ARBA00012925"/>
    </source>
</evidence>
<evidence type="ECO:0000256" key="5">
    <source>
        <dbReference type="ARBA" id="ARBA00023239"/>
    </source>
</evidence>
<evidence type="ECO:0000313" key="9">
    <source>
        <dbReference type="EMBL" id="SDF81686.1"/>
    </source>
</evidence>
<sequence>MNLKRSLPAVLPLVLTASFFAASGPAESATPKQSPVNVTPHAVRFDPHVAKLDVTYGRSALELKYIRKDEAKADGCVARDHEETEEAEVEPGAGHVTVAGTRYDLVQFHFHTPSEHQFNGRHTPLEMHLVHRSAEGKLLVVGVPLTVGAHSVVDDVLATLAPECGAPVDVEPINLNRLLPAGHRTVHYTGSLTTAPFTEGVEWYLTGEQHVTAATVARFQGLFGAGNARAVQPLNGRTLVEVPRI</sequence>
<evidence type="ECO:0000256" key="1">
    <source>
        <dbReference type="ARBA" id="ARBA00010718"/>
    </source>
</evidence>
<dbReference type="SMART" id="SM01057">
    <property type="entry name" value="Carb_anhydrase"/>
    <property type="match status" value="1"/>
</dbReference>
<dbReference type="PANTHER" id="PTHR18952">
    <property type="entry name" value="CARBONIC ANHYDRASE"/>
    <property type="match status" value="1"/>
</dbReference>
<dbReference type="Proteomes" id="UP000199623">
    <property type="component" value="Unassembled WGS sequence"/>
</dbReference>
<dbReference type="PANTHER" id="PTHR18952:SF265">
    <property type="entry name" value="CARBONIC ANHYDRASE"/>
    <property type="match status" value="1"/>
</dbReference>
<proteinExistence type="inferred from homology"/>
<dbReference type="EMBL" id="FNCC01000003">
    <property type="protein sequence ID" value="SDF81686.1"/>
    <property type="molecule type" value="Genomic_DNA"/>
</dbReference>
<comment type="catalytic activity">
    <reaction evidence="6">
        <text>hydrogencarbonate + H(+) = CO2 + H2O</text>
        <dbReference type="Rhea" id="RHEA:10748"/>
        <dbReference type="ChEBI" id="CHEBI:15377"/>
        <dbReference type="ChEBI" id="CHEBI:15378"/>
        <dbReference type="ChEBI" id="CHEBI:16526"/>
        <dbReference type="ChEBI" id="CHEBI:17544"/>
        <dbReference type="EC" id="4.2.1.1"/>
    </reaction>
</comment>
<reference evidence="10" key="1">
    <citation type="submission" date="2016-10" db="EMBL/GenBank/DDBJ databases">
        <authorList>
            <person name="Varghese N."/>
            <person name="Submissions S."/>
        </authorList>
    </citation>
    <scope>NUCLEOTIDE SEQUENCE [LARGE SCALE GENOMIC DNA]</scope>
    <source>
        <strain evidence="10">CGMCC 4.3506</strain>
    </source>
</reference>
<evidence type="ECO:0000256" key="3">
    <source>
        <dbReference type="ARBA" id="ARBA00022723"/>
    </source>
</evidence>
<dbReference type="InterPro" id="IPR036398">
    <property type="entry name" value="CA_dom_sf"/>
</dbReference>
<evidence type="ECO:0000256" key="4">
    <source>
        <dbReference type="ARBA" id="ARBA00022833"/>
    </source>
</evidence>
<dbReference type="EC" id="4.2.1.1" evidence="2"/>
<feature type="domain" description="Alpha-carbonic anhydrase" evidence="8">
    <location>
        <begin position="1"/>
        <end position="243"/>
    </location>
</feature>
<keyword evidence="3" id="KW-0479">Metal-binding</keyword>
<dbReference type="InterPro" id="IPR001148">
    <property type="entry name" value="CA_dom"/>
</dbReference>
<dbReference type="Pfam" id="PF00194">
    <property type="entry name" value="Carb_anhydrase"/>
    <property type="match status" value="1"/>
</dbReference>
<feature type="chain" id="PRO_5011443691" description="carbonic anhydrase" evidence="7">
    <location>
        <begin position="29"/>
        <end position="245"/>
    </location>
</feature>
<dbReference type="InterPro" id="IPR023561">
    <property type="entry name" value="Carbonic_anhydrase_a-class"/>
</dbReference>